<reference evidence="4" key="4">
    <citation type="submission" date="2025-09" db="UniProtKB">
        <authorList>
            <consortium name="Ensembl"/>
        </authorList>
    </citation>
    <scope>IDENTIFICATION</scope>
</reference>
<feature type="compositionally biased region" description="Basic and acidic residues" evidence="2">
    <location>
        <begin position="293"/>
        <end position="310"/>
    </location>
</feature>
<feature type="region of interest" description="Disordered" evidence="2">
    <location>
        <begin position="1"/>
        <end position="22"/>
    </location>
</feature>
<evidence type="ECO:0000256" key="1">
    <source>
        <dbReference type="ARBA" id="ARBA00022553"/>
    </source>
</evidence>
<dbReference type="Proteomes" id="UP000007267">
    <property type="component" value="Unassembled WGS sequence"/>
</dbReference>
<dbReference type="HOGENOM" id="CLU_278854_0_0_1"/>
<dbReference type="Ensembl" id="ENSPSIT00000019530.1">
    <property type="protein sequence ID" value="ENSPSIP00000019439.1"/>
    <property type="gene ID" value="ENSPSIG00000017261.1"/>
</dbReference>
<organism evidence="4 5">
    <name type="scientific">Pelodiscus sinensis</name>
    <name type="common">Chinese softshell turtle</name>
    <name type="synonym">Trionyx sinensis</name>
    <dbReference type="NCBI Taxonomy" id="13735"/>
    <lineage>
        <taxon>Eukaryota</taxon>
        <taxon>Metazoa</taxon>
        <taxon>Chordata</taxon>
        <taxon>Craniata</taxon>
        <taxon>Vertebrata</taxon>
        <taxon>Euteleostomi</taxon>
        <taxon>Archelosauria</taxon>
        <taxon>Testudinata</taxon>
        <taxon>Testudines</taxon>
        <taxon>Cryptodira</taxon>
        <taxon>Trionychia</taxon>
        <taxon>Trionychidae</taxon>
        <taxon>Pelodiscus</taxon>
    </lineage>
</organism>
<evidence type="ECO:0000259" key="3">
    <source>
        <dbReference type="Pfam" id="PF15386"/>
    </source>
</evidence>
<dbReference type="eggNOG" id="ENOG502RJ6E">
    <property type="taxonomic scope" value="Eukaryota"/>
</dbReference>
<dbReference type="AlphaFoldDB" id="K7GGM8"/>
<dbReference type="PANTHER" id="PTHR14522">
    <property type="entry name" value="EMO2-RELATED"/>
    <property type="match status" value="1"/>
</dbReference>
<dbReference type="STRING" id="13735.ENSPSIP00000019439"/>
<sequence length="1132" mass="126338">MAEPLKSKEENQTNVQVTPEILPKPTEEIQASKSLSCVPEETAIIPGIRRETCLLLDSAVNHRIVEIKKTCPQSGFVTFTVADGPESKNPVQSEEFCVNQELSSAKDVISETPLALSSEICLPQRDELLATSWNVQIADQDSSSTHALCNDYSATDPLVQTLERRTDSSDSSSEAREKAIGSLNEVKLEVYTASHARSSESSVSAGDSEPVVKEMDVTSSDNSDCVADHSELVSVKLLSETVDSYLESKDLINSETSDIHQTTDSRKPSKNDTEASLKCLDFSEVCQSYELSSHSKDNSNEVRDSMKTPHDSVSAENEVPDAERLAFTYFVQALKQQMCEETEVCPARNFLLHVGHMQQIQESKDQESAKIPFQGSVVYDTESLEASDELVVSSVVTKTESPRKQFFAAISSISDDKQIYSTLQEVKRPKISKNDDSEHMKTMASEVESLSVHLGSRIELSADNTPLVPFPLSLPQAKSFAKDDEIHGAFRNTCKSKRLFPVKQQTKRKCVKTPTWDELKTVRENKKVKSSAFKRNSPDAVPMQEHNLLSPIYFARTRSAKKVEIARRLNLMSKKKANKCSLLNRLKLSKCTKEPTLLSRLSTMASNLLALPKSSHKLKTLQCSSELPMIERSRQTRSKRLLEVFSCINMKIKSQQGDGLCTKMFSFQPLALYPVVSSKMYILDLSSNIPSVFNTPISPISFHINLDFDSLINLTGITSQHCVPDRPALGEALVHPCQPSKWTFSFLLPQSCSDITAFREDTKLSNELHSSGLSLTTTEAVTSSDNCRRNPIAKRAGCSMLGLHTVLALSSPQCYRIWTRRRNVTSRIPTVQRLFISQITQGLTGLRSPNSVSDDLFSSLPNSLGKVLALWIQHGPSACPSEFTPLHSNHCKWQPSLGIESSYVVLPHMTVLGPKAARTTGVDIRLEHSLSDWLPKSCMFPELAISPLRLSVPEFQVHPFDALDASLSLCPTSQRDTELKKAEPEKKPKRVSQIRIRKTVPKPDPNLTPMGLPRRKRLKKKEFSLEEIYTNKNYKSPPMTRCLETIFEEPKEKNGSLISISQQKRKRILEFQDFTIPRKRKTRSRVKVAGSFTRAKKAAVQGREIDALLVQKLMDLDAFFAAEDEKEQSSGS</sequence>
<evidence type="ECO:0000256" key="2">
    <source>
        <dbReference type="SAM" id="MobiDB-lite"/>
    </source>
</evidence>
<feature type="domain" description="Tantalus-like" evidence="3">
    <location>
        <begin position="1007"/>
        <end position="1064"/>
    </location>
</feature>
<reference evidence="5" key="1">
    <citation type="submission" date="2011-10" db="EMBL/GenBank/DDBJ databases">
        <authorList>
            <consortium name="Soft-shell Turtle Genome Consortium"/>
        </authorList>
    </citation>
    <scope>NUCLEOTIDE SEQUENCE [LARGE SCALE GENOMIC DNA]</scope>
    <source>
        <strain evidence="5">Daiwa-1</strain>
    </source>
</reference>
<dbReference type="PANTHER" id="PTHR14522:SF0">
    <property type="entry name" value="PROTEIN PRR14L"/>
    <property type="match status" value="1"/>
</dbReference>
<feature type="region of interest" description="Disordered" evidence="2">
    <location>
        <begin position="293"/>
        <end position="318"/>
    </location>
</feature>
<reference evidence="4" key="3">
    <citation type="submission" date="2025-08" db="UniProtKB">
        <authorList>
            <consortium name="Ensembl"/>
        </authorList>
    </citation>
    <scope>IDENTIFICATION</scope>
</reference>
<reference evidence="5" key="2">
    <citation type="journal article" date="2013" name="Nat. Genet.">
        <title>The draft genomes of soft-shell turtle and green sea turtle yield insights into the development and evolution of the turtle-specific body plan.</title>
        <authorList>
            <person name="Wang Z."/>
            <person name="Pascual-Anaya J."/>
            <person name="Zadissa A."/>
            <person name="Li W."/>
            <person name="Niimura Y."/>
            <person name="Huang Z."/>
            <person name="Li C."/>
            <person name="White S."/>
            <person name="Xiong Z."/>
            <person name="Fang D."/>
            <person name="Wang B."/>
            <person name="Ming Y."/>
            <person name="Chen Y."/>
            <person name="Zheng Y."/>
            <person name="Kuraku S."/>
            <person name="Pignatelli M."/>
            <person name="Herrero J."/>
            <person name="Beal K."/>
            <person name="Nozawa M."/>
            <person name="Li Q."/>
            <person name="Wang J."/>
            <person name="Zhang H."/>
            <person name="Yu L."/>
            <person name="Shigenobu S."/>
            <person name="Wang J."/>
            <person name="Liu J."/>
            <person name="Flicek P."/>
            <person name="Searle S."/>
            <person name="Wang J."/>
            <person name="Kuratani S."/>
            <person name="Yin Y."/>
            <person name="Aken B."/>
            <person name="Zhang G."/>
            <person name="Irie N."/>
        </authorList>
    </citation>
    <scope>NUCLEOTIDE SEQUENCE [LARGE SCALE GENOMIC DNA]</scope>
    <source>
        <strain evidence="5">Daiwa-1</strain>
    </source>
</reference>
<evidence type="ECO:0000313" key="5">
    <source>
        <dbReference type="Proteomes" id="UP000007267"/>
    </source>
</evidence>
<dbReference type="GeneTree" id="ENSGT00520000055626"/>
<evidence type="ECO:0000313" key="4">
    <source>
        <dbReference type="Ensembl" id="ENSPSIP00000019439.1"/>
    </source>
</evidence>
<accession>K7GGM8</accession>
<dbReference type="EMBL" id="AGCU01102332">
    <property type="status" value="NOT_ANNOTATED_CDS"/>
    <property type="molecule type" value="Genomic_DNA"/>
</dbReference>
<keyword evidence="5" id="KW-1185">Reference proteome</keyword>
<dbReference type="EMBL" id="AGCU01102331">
    <property type="status" value="NOT_ANNOTATED_CDS"/>
    <property type="molecule type" value="Genomic_DNA"/>
</dbReference>
<dbReference type="Pfam" id="PF15386">
    <property type="entry name" value="Tantalus"/>
    <property type="match status" value="1"/>
</dbReference>
<feature type="compositionally biased region" description="Basic and acidic residues" evidence="2">
    <location>
        <begin position="1"/>
        <end position="11"/>
    </location>
</feature>
<dbReference type="EMBL" id="AGCU01102330">
    <property type="status" value="NOT_ANNOTATED_CDS"/>
    <property type="molecule type" value="Genomic_DNA"/>
</dbReference>
<dbReference type="InterPro" id="IPR026320">
    <property type="entry name" value="PRR14"/>
</dbReference>
<dbReference type="InterPro" id="IPR028149">
    <property type="entry name" value="Tantalus-like"/>
</dbReference>
<keyword evidence="1" id="KW-0597">Phosphoprotein</keyword>
<name>K7GGM8_PELSI</name>
<proteinExistence type="predicted"/>
<protein>
    <recommendedName>
        <fullName evidence="3">Tantalus-like domain-containing protein</fullName>
    </recommendedName>
</protein>